<dbReference type="UniPathway" id="UPA00079"/>
<feature type="transmembrane region" description="Helical" evidence="9">
    <location>
        <begin position="242"/>
        <end position="258"/>
    </location>
</feature>
<dbReference type="Pfam" id="PF01040">
    <property type="entry name" value="UbiA"/>
    <property type="match status" value="1"/>
</dbReference>
<evidence type="ECO:0000256" key="9">
    <source>
        <dbReference type="SAM" id="Phobius"/>
    </source>
</evidence>
<dbReference type="GO" id="GO:0004659">
    <property type="term" value="F:prenyltransferase activity"/>
    <property type="evidence" value="ECO:0007669"/>
    <property type="project" value="InterPro"/>
</dbReference>
<feature type="transmembrane region" description="Helical" evidence="9">
    <location>
        <begin position="279"/>
        <end position="299"/>
    </location>
</feature>
<dbReference type="Proteomes" id="UP000094769">
    <property type="component" value="Unassembled WGS sequence"/>
</dbReference>
<dbReference type="Gene3D" id="1.10.357.140">
    <property type="entry name" value="UbiA prenyltransferase"/>
    <property type="match status" value="1"/>
</dbReference>
<keyword evidence="8 9" id="KW-0472">Membrane</keyword>
<organism evidence="10 11">
    <name type="scientific">Candidatus Thiodiazotropha endolucinida</name>
    <dbReference type="NCBI Taxonomy" id="1655433"/>
    <lineage>
        <taxon>Bacteria</taxon>
        <taxon>Pseudomonadati</taxon>
        <taxon>Pseudomonadota</taxon>
        <taxon>Gammaproteobacteria</taxon>
        <taxon>Chromatiales</taxon>
        <taxon>Sedimenticolaceae</taxon>
        <taxon>Candidatus Thiodiazotropha</taxon>
    </lineage>
</organism>
<evidence type="ECO:0000256" key="5">
    <source>
        <dbReference type="ARBA" id="ARBA00022679"/>
    </source>
</evidence>
<feature type="transmembrane region" description="Helical" evidence="9">
    <location>
        <begin position="90"/>
        <end position="112"/>
    </location>
</feature>
<keyword evidence="5 10" id="KW-0808">Transferase</keyword>
<dbReference type="GO" id="GO:0016020">
    <property type="term" value="C:membrane"/>
    <property type="evidence" value="ECO:0007669"/>
    <property type="project" value="UniProtKB-SubCell"/>
</dbReference>
<feature type="transmembrane region" description="Helical" evidence="9">
    <location>
        <begin position="144"/>
        <end position="165"/>
    </location>
</feature>
<feature type="transmembrane region" description="Helical" evidence="9">
    <location>
        <begin position="217"/>
        <end position="236"/>
    </location>
</feature>
<dbReference type="InterPro" id="IPR026046">
    <property type="entry name" value="UBIAD1"/>
</dbReference>
<keyword evidence="6 9" id="KW-0812">Transmembrane</keyword>
<dbReference type="CDD" id="cd13962">
    <property type="entry name" value="PT_UbiA_UBIAD1"/>
    <property type="match status" value="1"/>
</dbReference>
<comment type="subcellular location">
    <subcellularLocation>
        <location evidence="1">Membrane</location>
        <topology evidence="1">Multi-pass membrane protein</topology>
    </subcellularLocation>
</comment>
<dbReference type="PIRSF" id="PIRSF005355">
    <property type="entry name" value="UBIAD1"/>
    <property type="match status" value="1"/>
</dbReference>
<evidence type="ECO:0000256" key="1">
    <source>
        <dbReference type="ARBA" id="ARBA00004141"/>
    </source>
</evidence>
<dbReference type="RefSeq" id="WP_069128057.1">
    <property type="nucleotide sequence ID" value="NZ_MARB01000030.1"/>
</dbReference>
<proteinExistence type="predicted"/>
<evidence type="ECO:0000256" key="4">
    <source>
        <dbReference type="ARBA" id="ARBA00022475"/>
    </source>
</evidence>
<evidence type="ECO:0000256" key="7">
    <source>
        <dbReference type="ARBA" id="ARBA00022989"/>
    </source>
</evidence>
<feature type="transmembrane region" description="Helical" evidence="9">
    <location>
        <begin position="38"/>
        <end position="58"/>
    </location>
</feature>
<evidence type="ECO:0000256" key="2">
    <source>
        <dbReference type="ARBA" id="ARBA00004863"/>
    </source>
</evidence>
<dbReference type="PANTHER" id="PTHR13929">
    <property type="entry name" value="1,4-DIHYDROXY-2-NAPHTHOATE OCTAPRENYLTRANSFERASE"/>
    <property type="match status" value="1"/>
</dbReference>
<evidence type="ECO:0000256" key="6">
    <source>
        <dbReference type="ARBA" id="ARBA00022692"/>
    </source>
</evidence>
<dbReference type="GO" id="GO:0009234">
    <property type="term" value="P:menaquinone biosynthetic process"/>
    <property type="evidence" value="ECO:0007669"/>
    <property type="project" value="UniProtKB-UniPathway"/>
</dbReference>
<dbReference type="OrthoDB" id="3344514at2"/>
<comment type="pathway">
    <text evidence="2">Quinol/quinone metabolism; menaquinone biosynthesis.</text>
</comment>
<evidence type="ECO:0000313" key="11">
    <source>
        <dbReference type="Proteomes" id="UP000094769"/>
    </source>
</evidence>
<dbReference type="EMBL" id="MARB01000030">
    <property type="protein sequence ID" value="ODJ86001.1"/>
    <property type="molecule type" value="Genomic_DNA"/>
</dbReference>
<name>A0A7Z0VIR6_9GAMM</name>
<protein>
    <submittedName>
        <fullName evidence="10">1,4-dihydroxy-2-naphthoate octaprenyltransferase</fullName>
    </submittedName>
</protein>
<evidence type="ECO:0000256" key="8">
    <source>
        <dbReference type="ARBA" id="ARBA00023136"/>
    </source>
</evidence>
<keyword evidence="7 9" id="KW-1133">Transmembrane helix</keyword>
<feature type="transmembrane region" description="Helical" evidence="9">
    <location>
        <begin position="118"/>
        <end position="137"/>
    </location>
</feature>
<dbReference type="AlphaFoldDB" id="A0A7Z0VIR6"/>
<dbReference type="PANTHER" id="PTHR13929:SF0">
    <property type="entry name" value="UBIA PRENYLTRANSFERASE DOMAIN-CONTAINING PROTEIN 1"/>
    <property type="match status" value="1"/>
</dbReference>
<sequence length="300" mass="32490">MIPFPVIGVARPNFLILTPICVSLGLASVLLSEHGVTWGLFAVVLLGALMAHISVNALNEYMDFQSGLDFKTDRTPFSGGSGTLVIQPRLAPYALGIGVVSLFVTLICGIYLLQHVGWGLVPIGVLGILIIVTYTSWINRNRVLVLVAPGLGFGPLMVIGTYYALTAEYSSTALLLSMVPFFLVNNLLLLNQLPDVDADRSVGRDNFAIAWSTEKSAWLFLIFCILAYVMIIMGVLLGRLPFTALIGLLTAGIAYQVFKGIRAYRGEIKHLIPYLGKNVVLTLVTPLLIFLGILADIVII</sequence>
<evidence type="ECO:0000313" key="10">
    <source>
        <dbReference type="EMBL" id="ODJ86001.1"/>
    </source>
</evidence>
<keyword evidence="11" id="KW-1185">Reference proteome</keyword>
<comment type="caution">
    <text evidence="10">The sequence shown here is derived from an EMBL/GenBank/DDBJ whole genome shotgun (WGS) entry which is preliminary data.</text>
</comment>
<evidence type="ECO:0000256" key="3">
    <source>
        <dbReference type="ARBA" id="ARBA00022428"/>
    </source>
</evidence>
<dbReference type="InterPro" id="IPR000537">
    <property type="entry name" value="UbiA_prenyltransferase"/>
</dbReference>
<accession>A0A7Z0VIR6</accession>
<gene>
    <name evidence="10" type="ORF">CODIS_38070</name>
</gene>
<keyword evidence="4" id="KW-1003">Cell membrane</keyword>
<dbReference type="GO" id="GO:0042371">
    <property type="term" value="P:vitamin K biosynthetic process"/>
    <property type="evidence" value="ECO:0007669"/>
    <property type="project" value="TreeGrafter"/>
</dbReference>
<feature type="transmembrane region" description="Helical" evidence="9">
    <location>
        <begin position="12"/>
        <end position="32"/>
    </location>
</feature>
<feature type="transmembrane region" description="Helical" evidence="9">
    <location>
        <begin position="171"/>
        <end position="190"/>
    </location>
</feature>
<dbReference type="InterPro" id="IPR044878">
    <property type="entry name" value="UbiA_sf"/>
</dbReference>
<reference evidence="10 11" key="1">
    <citation type="submission" date="2016-06" db="EMBL/GenBank/DDBJ databases">
        <title>Genome sequence of endosymbiont of Candidatus Endolucinida thiodiazotropha.</title>
        <authorList>
            <person name="Poehlein A."/>
            <person name="Koenig S."/>
            <person name="Heiden S.E."/>
            <person name="Thuermer A."/>
            <person name="Voget S."/>
            <person name="Daniel R."/>
            <person name="Markert S."/>
            <person name="Gros O."/>
            <person name="Schweder T."/>
        </authorList>
    </citation>
    <scope>NUCLEOTIDE SEQUENCE [LARGE SCALE GENOMIC DNA]</scope>
    <source>
        <strain evidence="10 11">COS</strain>
    </source>
</reference>
<keyword evidence="3" id="KW-0474">Menaquinone biosynthesis</keyword>